<dbReference type="OrthoDB" id="10333139at2759"/>
<reference evidence="1" key="1">
    <citation type="submission" date="2016-06" db="EMBL/GenBank/DDBJ databases">
        <authorList>
            <person name="Cuomo C."/>
            <person name="Litvintseva A."/>
            <person name="Heitman J."/>
            <person name="Chen Y."/>
            <person name="Sun S."/>
            <person name="Springer D."/>
            <person name="Dromer F."/>
            <person name="Young S."/>
            <person name="Zeng Q."/>
            <person name="Chapman S."/>
            <person name="Gujja S."/>
            <person name="Saif S."/>
            <person name="Birren B."/>
        </authorList>
    </citation>
    <scope>NUCLEOTIDE SEQUENCE</scope>
    <source>
        <strain evidence="1">CBS 7841</strain>
    </source>
</reference>
<dbReference type="Proteomes" id="UP000094043">
    <property type="component" value="Chromosome 5"/>
</dbReference>
<protein>
    <submittedName>
        <fullName evidence="1">Uncharacterized protein</fullName>
    </submittedName>
</protein>
<organism evidence="1 2">
    <name type="scientific">Cryptococcus depauperatus CBS 7841</name>
    <dbReference type="NCBI Taxonomy" id="1295531"/>
    <lineage>
        <taxon>Eukaryota</taxon>
        <taxon>Fungi</taxon>
        <taxon>Dikarya</taxon>
        <taxon>Basidiomycota</taxon>
        <taxon>Agaricomycotina</taxon>
        <taxon>Tremellomycetes</taxon>
        <taxon>Tremellales</taxon>
        <taxon>Cryptococcaceae</taxon>
        <taxon>Cryptococcus</taxon>
    </lineage>
</organism>
<evidence type="ECO:0000313" key="1">
    <source>
        <dbReference type="EMBL" id="WVN88991.1"/>
    </source>
</evidence>
<reference evidence="1" key="3">
    <citation type="submission" date="2024-01" db="EMBL/GenBank/DDBJ databases">
        <authorList>
            <person name="Coelho M.A."/>
            <person name="David-Palma M."/>
            <person name="Shea T."/>
            <person name="Sun S."/>
            <person name="Cuomo C.A."/>
            <person name="Heitman J."/>
        </authorList>
    </citation>
    <scope>NUCLEOTIDE SEQUENCE</scope>
    <source>
        <strain evidence="1">CBS 7841</strain>
    </source>
</reference>
<dbReference type="KEGG" id="cdep:91088417"/>
<name>A0A1E3I5D1_9TREE</name>
<dbReference type="AlphaFoldDB" id="A0A1E3I5D1"/>
<dbReference type="GeneID" id="91088417"/>
<evidence type="ECO:0000313" key="2">
    <source>
        <dbReference type="Proteomes" id="UP000094043"/>
    </source>
</evidence>
<dbReference type="VEuPathDB" id="FungiDB:L203_05208"/>
<accession>A0A1E3I5D1</accession>
<reference evidence="1" key="2">
    <citation type="journal article" date="2022" name="Elife">
        <title>Obligate sexual reproduction of a homothallic fungus closely related to the Cryptococcus pathogenic species complex.</title>
        <authorList>
            <person name="Passer A.R."/>
            <person name="Clancey S.A."/>
            <person name="Shea T."/>
            <person name="David-Palma M."/>
            <person name="Averette A.F."/>
            <person name="Boekhout T."/>
            <person name="Porcel B.M."/>
            <person name="Nowrousian M."/>
            <person name="Cuomo C.A."/>
            <person name="Sun S."/>
            <person name="Heitman J."/>
            <person name="Coelho M.A."/>
        </authorList>
    </citation>
    <scope>NUCLEOTIDE SEQUENCE</scope>
    <source>
        <strain evidence="1">CBS 7841</strain>
    </source>
</reference>
<proteinExistence type="predicted"/>
<dbReference type="EMBL" id="CP143788">
    <property type="protein sequence ID" value="WVN88991.1"/>
    <property type="molecule type" value="Genomic_DNA"/>
</dbReference>
<dbReference type="RefSeq" id="XP_066069691.1">
    <property type="nucleotide sequence ID" value="XM_066213594.1"/>
</dbReference>
<gene>
    <name evidence="1" type="ORF">L203_104207</name>
</gene>
<sequence length="85" mass="9802">MFTFQWDQPLLFHIPAHHQSVEFQASSQLKAAKSILARRKLELLTPLLISHMVDPASELLPSKFNLYHPLDGILFHIRMSFSSEC</sequence>
<keyword evidence="2" id="KW-1185">Reference proteome</keyword>